<feature type="transmembrane region" description="Helical" evidence="1">
    <location>
        <begin position="25"/>
        <end position="44"/>
    </location>
</feature>
<dbReference type="KEGG" id="gsn:YC6258_02062"/>
<evidence type="ECO:0000313" key="3">
    <source>
        <dbReference type="Proteomes" id="UP000032266"/>
    </source>
</evidence>
<dbReference type="AlphaFoldDB" id="A0A0C5VIL2"/>
<evidence type="ECO:0000256" key="1">
    <source>
        <dbReference type="SAM" id="Phobius"/>
    </source>
</evidence>
<evidence type="ECO:0000313" key="2">
    <source>
        <dbReference type="EMBL" id="AJQ94106.1"/>
    </source>
</evidence>
<dbReference type="HOGENOM" id="CLU_107536_0_0_6"/>
<proteinExistence type="predicted"/>
<gene>
    <name evidence="2" type="ORF">YC6258_02062</name>
</gene>
<dbReference type="EMBL" id="CP007142">
    <property type="protein sequence ID" value="AJQ94106.1"/>
    <property type="molecule type" value="Genomic_DNA"/>
</dbReference>
<organism evidence="2 3">
    <name type="scientific">Gynuella sunshinyii YC6258</name>
    <dbReference type="NCBI Taxonomy" id="1445510"/>
    <lineage>
        <taxon>Bacteria</taxon>
        <taxon>Pseudomonadati</taxon>
        <taxon>Pseudomonadota</taxon>
        <taxon>Gammaproteobacteria</taxon>
        <taxon>Oceanospirillales</taxon>
        <taxon>Saccharospirillaceae</taxon>
        <taxon>Gynuella</taxon>
    </lineage>
</organism>
<keyword evidence="1" id="KW-1133">Transmembrane helix</keyword>
<reference evidence="2 3" key="1">
    <citation type="submission" date="2014-01" db="EMBL/GenBank/DDBJ databases">
        <title>Full genme sequencing of cellulolytic bacterium Gynuella sunshinyii YC6258T gen. nov., sp. nov.</title>
        <authorList>
            <person name="Khan H."/>
            <person name="Chung E.J."/>
            <person name="Chung Y.R."/>
        </authorList>
    </citation>
    <scope>NUCLEOTIDE SEQUENCE [LARGE SCALE GENOMIC DNA]</scope>
    <source>
        <strain evidence="2 3">YC6258</strain>
    </source>
</reference>
<dbReference type="OrthoDB" id="196134at2"/>
<accession>A0A0C5VIL2</accession>
<keyword evidence="1" id="KW-0472">Membrane</keyword>
<keyword evidence="3" id="KW-1185">Reference proteome</keyword>
<name>A0A0C5VIL2_9GAMM</name>
<sequence>MAEGQKKIVDKIKQGNHGELISSGFWLSQVFMLVATVLGVYLAAQTGLKQAIIFDDLSDKQEQYYLRHSLYDEVMDNVSILKDYDENFLSQGVLLDRSTKAYPDVGYYVWETMKNSPATLEIPSYFISETRRFYSKVEFIIRLLEQRKLATGYASKMLRAELVNIEPVLQKLKQNLDGIALELKQNDIIVTTDLNS</sequence>
<keyword evidence="1" id="KW-0812">Transmembrane</keyword>
<dbReference type="PATRIC" id="fig|1445510.3.peg.2018"/>
<protein>
    <submittedName>
        <fullName evidence="2">Uncharacterized protein</fullName>
    </submittedName>
</protein>
<dbReference type="RefSeq" id="WP_044616708.1">
    <property type="nucleotide sequence ID" value="NZ_CP007142.1"/>
</dbReference>
<dbReference type="Proteomes" id="UP000032266">
    <property type="component" value="Chromosome"/>
</dbReference>